<reference evidence="2 3" key="1">
    <citation type="submission" date="2017-01" db="EMBL/GenBank/DDBJ databases">
        <authorList>
            <person name="Mah S.A."/>
            <person name="Swanson W.J."/>
            <person name="Moy G.W."/>
            <person name="Vacquier V.D."/>
        </authorList>
    </citation>
    <scope>NUCLEOTIDE SEQUENCE [LARGE SCALE GENOMIC DNA]</scope>
    <source>
        <strain evidence="2 3">DSM 45758</strain>
    </source>
</reference>
<dbReference type="RefSeq" id="WP_076470532.1">
    <property type="nucleotide sequence ID" value="NZ_FTNF01000006.1"/>
</dbReference>
<protein>
    <submittedName>
        <fullName evidence="2">RecA-family ATPase</fullName>
    </submittedName>
</protein>
<dbReference type="EMBL" id="FTNF01000006">
    <property type="protein sequence ID" value="SIR13023.1"/>
    <property type="molecule type" value="Genomic_DNA"/>
</dbReference>
<dbReference type="OrthoDB" id="3171622at2"/>
<keyword evidence="3" id="KW-1185">Reference proteome</keyword>
<proteinExistence type="predicted"/>
<feature type="region of interest" description="Disordered" evidence="1">
    <location>
        <begin position="451"/>
        <end position="471"/>
    </location>
</feature>
<organism evidence="2 3">
    <name type="scientific">Micromonospora avicenniae</name>
    <dbReference type="NCBI Taxonomy" id="1198245"/>
    <lineage>
        <taxon>Bacteria</taxon>
        <taxon>Bacillati</taxon>
        <taxon>Actinomycetota</taxon>
        <taxon>Actinomycetes</taxon>
        <taxon>Micromonosporales</taxon>
        <taxon>Micromonosporaceae</taxon>
        <taxon>Micromonospora</taxon>
    </lineage>
</organism>
<gene>
    <name evidence="2" type="ORF">SAMN05444858_106277</name>
</gene>
<name>A0A1N6YEP7_9ACTN</name>
<dbReference type="Proteomes" id="UP000186004">
    <property type="component" value="Unassembled WGS sequence"/>
</dbReference>
<sequence>MSLTTETSRPTADTEVGAHWTEYVFTFAGCQGCSDPENCPDCHHCEGPVCWCQQPLCWLDDTTPGERVWLGCWVPGFEDMDEGEQRVELDKLRAESWYPKTAGRLANHPDLWPGPGGFDGPSWWAPVPEAPTMPPGATGTPWEAPAGMSMGVPLPEAPASPREGAAYLALKAALFSEDEFDQRPPVDWLVDKVLPRGSLAYIIGEPGNGKTFVALDLAYSLATGREWWGHEIAETGPVLYVAAEDDQGVQARARAWRSRFSGGQVTGRVRFLAHAPQVGEPGSFEALGEIVAELGPKLVILDTQARVTRGLDENDSKAMGELIHQANQIQKLGATVVMVHHPARGGTVPRGSSSQEGAADVVMFCQMDDDKIIKVKCTKQKNAAEFEPLSLGLDPEGESAVLKAAKPIRWEGQEQIIAWLDELGVPHEAGSPTARKALAEAGREVTKKAVEDAVKLRKSRPPVPRLAAPER</sequence>
<dbReference type="SUPFAM" id="SSF52540">
    <property type="entry name" value="P-loop containing nucleoside triphosphate hydrolases"/>
    <property type="match status" value="1"/>
</dbReference>
<dbReference type="STRING" id="1198245.SAMN05444858_106277"/>
<evidence type="ECO:0000313" key="3">
    <source>
        <dbReference type="Proteomes" id="UP000186004"/>
    </source>
</evidence>
<evidence type="ECO:0000313" key="2">
    <source>
        <dbReference type="EMBL" id="SIR13023.1"/>
    </source>
</evidence>
<dbReference type="InterPro" id="IPR027417">
    <property type="entry name" value="P-loop_NTPase"/>
</dbReference>
<dbReference type="AlphaFoldDB" id="A0A1N6YEP7"/>
<feature type="region of interest" description="Disordered" evidence="1">
    <location>
        <begin position="117"/>
        <end position="146"/>
    </location>
</feature>
<accession>A0A1N6YEP7</accession>
<dbReference type="Gene3D" id="3.40.50.300">
    <property type="entry name" value="P-loop containing nucleotide triphosphate hydrolases"/>
    <property type="match status" value="1"/>
</dbReference>
<dbReference type="Pfam" id="PF13481">
    <property type="entry name" value="AAA_25"/>
    <property type="match status" value="1"/>
</dbReference>
<evidence type="ECO:0000256" key="1">
    <source>
        <dbReference type="SAM" id="MobiDB-lite"/>
    </source>
</evidence>